<organism evidence="1 2">
    <name type="scientific">Streptococcus danieliae</name>
    <dbReference type="NCBI Taxonomy" id="747656"/>
    <lineage>
        <taxon>Bacteria</taxon>
        <taxon>Bacillati</taxon>
        <taxon>Bacillota</taxon>
        <taxon>Bacilli</taxon>
        <taxon>Lactobacillales</taxon>
        <taxon>Streptococcaceae</taxon>
        <taxon>Streptococcus</taxon>
    </lineage>
</organism>
<gene>
    <name evidence="1" type="ORF">E5983_05185</name>
</gene>
<dbReference type="OrthoDB" id="2221847at2"/>
<evidence type="ECO:0000313" key="1">
    <source>
        <dbReference type="EMBL" id="MVX59039.1"/>
    </source>
</evidence>
<dbReference type="AlphaFoldDB" id="A0A7X3G8E6"/>
<evidence type="ECO:0000313" key="2">
    <source>
        <dbReference type="Proteomes" id="UP000461595"/>
    </source>
</evidence>
<protein>
    <submittedName>
        <fullName evidence="1">Uncharacterized protein</fullName>
    </submittedName>
</protein>
<sequence>MKGRWKVVAKNFIIRNVPENVFSQLQMMEKEHDYPSFNEFMLAQVQRIVENNGLDLYDNQFAETLADIKEQQKKILDLLLKNEIKLLAFSAKQDIIEELTVDWLRFMDDVDALAAERQARGDG</sequence>
<comment type="caution">
    <text evidence="1">The sequence shown here is derived from an EMBL/GenBank/DDBJ whole genome shotgun (WGS) entry which is preliminary data.</text>
</comment>
<reference evidence="1 2" key="1">
    <citation type="submission" date="2019-12" db="EMBL/GenBank/DDBJ databases">
        <title>Microbes associate with the intestines of laboratory mice.</title>
        <authorList>
            <person name="Navarre W."/>
            <person name="Wong E."/>
        </authorList>
    </citation>
    <scope>NUCLEOTIDE SEQUENCE [LARGE SCALE GENOMIC DNA]</scope>
    <source>
        <strain evidence="1 2">NM51_B2-22</strain>
    </source>
</reference>
<accession>A0A7X3G8E6</accession>
<dbReference type="EMBL" id="WSRS01000038">
    <property type="protein sequence ID" value="MVX59039.1"/>
    <property type="molecule type" value="Genomic_DNA"/>
</dbReference>
<name>A0A7X3G8E6_9STRE</name>
<proteinExistence type="predicted"/>
<dbReference type="Proteomes" id="UP000461595">
    <property type="component" value="Unassembled WGS sequence"/>
</dbReference>